<keyword evidence="2" id="KW-0812">Transmembrane</keyword>
<accession>A0A1G1Z9W1</accession>
<feature type="domain" description="Capsule synthesis protein CapA" evidence="3">
    <location>
        <begin position="64"/>
        <end position="300"/>
    </location>
</feature>
<dbReference type="Pfam" id="PF09587">
    <property type="entry name" value="PGA_cap"/>
    <property type="match status" value="1"/>
</dbReference>
<gene>
    <name evidence="4" type="ORF">A3I33_01550</name>
</gene>
<protein>
    <recommendedName>
        <fullName evidence="3">Capsule synthesis protein CapA domain-containing protein</fullName>
    </recommendedName>
</protein>
<dbReference type="InterPro" id="IPR019079">
    <property type="entry name" value="Capsule_synth_CapA"/>
</dbReference>
<evidence type="ECO:0000256" key="2">
    <source>
        <dbReference type="SAM" id="Phobius"/>
    </source>
</evidence>
<proteinExistence type="inferred from homology"/>
<evidence type="ECO:0000313" key="5">
    <source>
        <dbReference type="Proteomes" id="UP000176544"/>
    </source>
</evidence>
<sequence length="342" mass="37171">MNIFGARLLVLVILATGATTFFCLYAARRMRAEFEGLLDAKLQADLITNEANYLAAVRDTDGISILFVGDIMLSRGPEMILKSSGDYKYPFLKTADVLRSADIAFGNLENPVSARGINIGSIYSFRAKPEVVEGLEFAGFDVMSIANNHIFDWGAEAIRDTISILLSGGISPIGAGASYKEANDPVIMKVGNTRIGLLGYTTLYPQSLVATDVGAGISDISNAESAVAALRDEVDLVIVSLHWGEEYQTTSNDEQKELGRRLIDSGANVVVGHHPHVIQEIEEYNGGLIIYSLGNFVFDQSFSDATRTGMVARVTIKNKKIAGIEKLQVYISETFQPEFVNL</sequence>
<dbReference type="SMART" id="SM00854">
    <property type="entry name" value="PGA_cap"/>
    <property type="match status" value="1"/>
</dbReference>
<dbReference type="STRING" id="1797692.A3I33_01550"/>
<reference evidence="4 5" key="1">
    <citation type="journal article" date="2016" name="Nat. Commun.">
        <title>Thousands of microbial genomes shed light on interconnected biogeochemical processes in an aquifer system.</title>
        <authorList>
            <person name="Anantharaman K."/>
            <person name="Brown C.T."/>
            <person name="Hug L.A."/>
            <person name="Sharon I."/>
            <person name="Castelle C.J."/>
            <person name="Probst A.J."/>
            <person name="Thomas B.C."/>
            <person name="Singh A."/>
            <person name="Wilkins M.J."/>
            <person name="Karaoz U."/>
            <person name="Brodie E.L."/>
            <person name="Williams K.H."/>
            <person name="Hubbard S.S."/>
            <person name="Banfield J.F."/>
        </authorList>
    </citation>
    <scope>NUCLEOTIDE SEQUENCE [LARGE SCALE GENOMIC DNA]</scope>
</reference>
<dbReference type="SUPFAM" id="SSF56300">
    <property type="entry name" value="Metallo-dependent phosphatases"/>
    <property type="match status" value="1"/>
</dbReference>
<organism evidence="4 5">
    <name type="scientific">Candidatus Colwellbacteria bacterium RIFCSPLOWO2_02_FULL_45_11</name>
    <dbReference type="NCBI Taxonomy" id="1797692"/>
    <lineage>
        <taxon>Bacteria</taxon>
        <taxon>Candidatus Colwelliibacteriota</taxon>
    </lineage>
</organism>
<dbReference type="Gene3D" id="3.60.21.10">
    <property type="match status" value="1"/>
</dbReference>
<dbReference type="EMBL" id="MHJA01000022">
    <property type="protein sequence ID" value="OGY60866.1"/>
    <property type="molecule type" value="Genomic_DNA"/>
</dbReference>
<dbReference type="InterPro" id="IPR029052">
    <property type="entry name" value="Metallo-depent_PP-like"/>
</dbReference>
<comment type="caution">
    <text evidence="4">The sequence shown here is derived from an EMBL/GenBank/DDBJ whole genome shotgun (WGS) entry which is preliminary data.</text>
</comment>
<dbReference type="AlphaFoldDB" id="A0A1G1Z9W1"/>
<dbReference type="PANTHER" id="PTHR33393:SF11">
    <property type="entry name" value="POLYGLUTAMINE SYNTHESIS ACCESSORY PROTEIN RV0574C-RELATED"/>
    <property type="match status" value="1"/>
</dbReference>
<evidence type="ECO:0000256" key="1">
    <source>
        <dbReference type="ARBA" id="ARBA00005662"/>
    </source>
</evidence>
<name>A0A1G1Z9W1_9BACT</name>
<evidence type="ECO:0000259" key="3">
    <source>
        <dbReference type="SMART" id="SM00854"/>
    </source>
</evidence>
<dbReference type="CDD" id="cd07381">
    <property type="entry name" value="MPP_CapA"/>
    <property type="match status" value="1"/>
</dbReference>
<dbReference type="InterPro" id="IPR052169">
    <property type="entry name" value="CW_Biosynth-Accessory"/>
</dbReference>
<evidence type="ECO:0000313" key="4">
    <source>
        <dbReference type="EMBL" id="OGY60866.1"/>
    </source>
</evidence>
<feature type="transmembrane region" description="Helical" evidence="2">
    <location>
        <begin position="6"/>
        <end position="27"/>
    </location>
</feature>
<dbReference type="PANTHER" id="PTHR33393">
    <property type="entry name" value="POLYGLUTAMINE SYNTHESIS ACCESSORY PROTEIN RV0574C-RELATED"/>
    <property type="match status" value="1"/>
</dbReference>
<keyword evidence="2" id="KW-0472">Membrane</keyword>
<comment type="similarity">
    <text evidence="1">Belongs to the CapA family.</text>
</comment>
<keyword evidence="2" id="KW-1133">Transmembrane helix</keyword>
<dbReference type="Proteomes" id="UP000176544">
    <property type="component" value="Unassembled WGS sequence"/>
</dbReference>